<protein>
    <submittedName>
        <fullName evidence="5">Dissimilatory sulfite reductase (Desulfoviridin), alpha/beta subunit</fullName>
    </submittedName>
</protein>
<proteinExistence type="predicted"/>
<dbReference type="InterPro" id="IPR006067">
    <property type="entry name" value="NO2/SO3_Rdtase_4Fe4S_dom"/>
</dbReference>
<accession>H5Y4C6</accession>
<dbReference type="eggNOG" id="COG2221">
    <property type="taxonomic scope" value="Bacteria"/>
</dbReference>
<evidence type="ECO:0000313" key="6">
    <source>
        <dbReference type="Proteomes" id="UP000005104"/>
    </source>
</evidence>
<dbReference type="InterPro" id="IPR017896">
    <property type="entry name" value="4Fe4S_Fe-S-bd"/>
</dbReference>
<evidence type="ECO:0000313" key="5">
    <source>
        <dbReference type="EMBL" id="EHQ89954.1"/>
    </source>
</evidence>
<dbReference type="EMBL" id="CM001441">
    <property type="protein sequence ID" value="EHQ89954.1"/>
    <property type="molecule type" value="Genomic_DNA"/>
</dbReference>
<sequence>MKQTGFQIEHCRPDCQKSARKWNDLHEALTTNLSELNILETFENRFRPLLHHHFPKVGLAGCPNGCSRPDIKDFSITGYVTPLITEAMCLKCNSCVRSCLEEAISMQPSGISIDKARCLSCGSCQTVCPSGTLTNGESGWILRLGGRVGRHPRFATFDKKVSTDEEVVEWVCNIILDYMKKSKPEERLTHFLESRASSV</sequence>
<reference evidence="5 6" key="1">
    <citation type="submission" date="2011-11" db="EMBL/GenBank/DDBJ databases">
        <title>The Noncontiguous Finished genome of Desulfosporosinus youngiae DSM 17734.</title>
        <authorList>
            <consortium name="US DOE Joint Genome Institute (JGI-PGF)"/>
            <person name="Lucas S."/>
            <person name="Han J."/>
            <person name="Lapidus A."/>
            <person name="Cheng J.-F."/>
            <person name="Goodwin L."/>
            <person name="Pitluck S."/>
            <person name="Peters L."/>
            <person name="Ovchinnikova G."/>
            <person name="Lu M."/>
            <person name="Land M.L."/>
            <person name="Hauser L."/>
            <person name="Pester M."/>
            <person name="Spring S."/>
            <person name="Ollivier B."/>
            <person name="Rattei T."/>
            <person name="Klenk H.-P."/>
            <person name="Wagner M."/>
            <person name="Loy A."/>
            <person name="Woyke T.J."/>
        </authorList>
    </citation>
    <scope>NUCLEOTIDE SEQUENCE [LARGE SCALE GENOMIC DNA]</scope>
    <source>
        <strain evidence="5 6">DSM 17734</strain>
    </source>
</reference>
<dbReference type="Proteomes" id="UP000005104">
    <property type="component" value="Chromosome"/>
</dbReference>
<dbReference type="SUPFAM" id="SSF54862">
    <property type="entry name" value="4Fe-4S ferredoxins"/>
    <property type="match status" value="1"/>
</dbReference>
<dbReference type="PROSITE" id="PS00198">
    <property type="entry name" value="4FE4S_FER_1"/>
    <property type="match status" value="1"/>
</dbReference>
<keyword evidence="2" id="KW-0408">Iron</keyword>
<dbReference type="PROSITE" id="PS51379">
    <property type="entry name" value="4FE4S_FER_2"/>
    <property type="match status" value="2"/>
</dbReference>
<evidence type="ECO:0000256" key="1">
    <source>
        <dbReference type="ARBA" id="ARBA00022723"/>
    </source>
</evidence>
<dbReference type="Gene3D" id="3.30.413.10">
    <property type="entry name" value="Sulfite Reductase Hemoprotein, domain 1"/>
    <property type="match status" value="1"/>
</dbReference>
<dbReference type="RefSeq" id="WP_007784122.1">
    <property type="nucleotide sequence ID" value="NZ_CM001441.1"/>
</dbReference>
<feature type="domain" description="4Fe-4S ferredoxin-type" evidence="4">
    <location>
        <begin position="109"/>
        <end position="138"/>
    </location>
</feature>
<evidence type="ECO:0000259" key="4">
    <source>
        <dbReference type="PROSITE" id="PS51379"/>
    </source>
</evidence>
<keyword evidence="6" id="KW-1185">Reference proteome</keyword>
<dbReference type="STRING" id="768710.DesyoDRAFT_2906"/>
<feature type="domain" description="4Fe-4S ferredoxin-type" evidence="4">
    <location>
        <begin position="80"/>
        <end position="108"/>
    </location>
</feature>
<dbReference type="SUPFAM" id="SSF56014">
    <property type="entry name" value="Nitrite and sulphite reductase 4Fe-4S domain-like"/>
    <property type="match status" value="1"/>
</dbReference>
<dbReference type="Pfam" id="PF01077">
    <property type="entry name" value="NIR_SIR"/>
    <property type="match status" value="1"/>
</dbReference>
<dbReference type="GO" id="GO:0016491">
    <property type="term" value="F:oxidoreductase activity"/>
    <property type="evidence" value="ECO:0007669"/>
    <property type="project" value="InterPro"/>
</dbReference>
<dbReference type="Pfam" id="PF00037">
    <property type="entry name" value="Fer4"/>
    <property type="match status" value="1"/>
</dbReference>
<evidence type="ECO:0000256" key="3">
    <source>
        <dbReference type="ARBA" id="ARBA00023014"/>
    </source>
</evidence>
<evidence type="ECO:0000256" key="2">
    <source>
        <dbReference type="ARBA" id="ARBA00023004"/>
    </source>
</evidence>
<dbReference type="HOGENOM" id="CLU_072599_2_0_9"/>
<dbReference type="GO" id="GO:0051536">
    <property type="term" value="F:iron-sulfur cluster binding"/>
    <property type="evidence" value="ECO:0007669"/>
    <property type="project" value="UniProtKB-KW"/>
</dbReference>
<dbReference type="InterPro" id="IPR017900">
    <property type="entry name" value="4Fe4S_Fe_S_CS"/>
</dbReference>
<dbReference type="GO" id="GO:0020037">
    <property type="term" value="F:heme binding"/>
    <property type="evidence" value="ECO:0007669"/>
    <property type="project" value="InterPro"/>
</dbReference>
<dbReference type="Gene3D" id="3.30.70.20">
    <property type="match status" value="1"/>
</dbReference>
<organism evidence="5 6">
    <name type="scientific">Desulfosporosinus youngiae DSM 17734</name>
    <dbReference type="NCBI Taxonomy" id="768710"/>
    <lineage>
        <taxon>Bacteria</taxon>
        <taxon>Bacillati</taxon>
        <taxon>Bacillota</taxon>
        <taxon>Clostridia</taxon>
        <taxon>Eubacteriales</taxon>
        <taxon>Desulfitobacteriaceae</taxon>
        <taxon>Desulfosporosinus</taxon>
    </lineage>
</organism>
<name>H5Y4C6_9FIRM</name>
<keyword evidence="1" id="KW-0479">Metal-binding</keyword>
<keyword evidence="3" id="KW-0411">Iron-sulfur</keyword>
<dbReference type="GO" id="GO:0046872">
    <property type="term" value="F:metal ion binding"/>
    <property type="evidence" value="ECO:0007669"/>
    <property type="project" value="UniProtKB-KW"/>
</dbReference>
<dbReference type="InterPro" id="IPR045854">
    <property type="entry name" value="NO2/SO3_Rdtase_4Fe4S_sf"/>
</dbReference>
<gene>
    <name evidence="5" type="ORF">DesyoDRAFT_2906</name>
</gene>
<dbReference type="AlphaFoldDB" id="H5Y4C6"/>
<dbReference type="OrthoDB" id="9800558at2"/>